<keyword evidence="5 7" id="KW-1133">Transmembrane helix</keyword>
<dbReference type="InterPro" id="IPR036259">
    <property type="entry name" value="MFS_trans_sf"/>
</dbReference>
<comment type="subcellular location">
    <subcellularLocation>
        <location evidence="1">Cell membrane</location>
        <topology evidence="1">Multi-pass membrane protein</topology>
    </subcellularLocation>
</comment>
<dbReference type="STRING" id="1555112.LIP_1472"/>
<evidence type="ECO:0000256" key="5">
    <source>
        <dbReference type="ARBA" id="ARBA00022989"/>
    </source>
</evidence>
<evidence type="ECO:0000313" key="9">
    <source>
        <dbReference type="EMBL" id="BAS27321.1"/>
    </source>
</evidence>
<keyword evidence="10" id="KW-1185">Reference proteome</keyword>
<keyword evidence="6 7" id="KW-0472">Membrane</keyword>
<evidence type="ECO:0000256" key="7">
    <source>
        <dbReference type="SAM" id="Phobius"/>
    </source>
</evidence>
<evidence type="ECO:0000256" key="6">
    <source>
        <dbReference type="ARBA" id="ARBA00023136"/>
    </source>
</evidence>
<dbReference type="EMBL" id="AP014924">
    <property type="protein sequence ID" value="BAS27321.1"/>
    <property type="molecule type" value="Genomic_DNA"/>
</dbReference>
<protein>
    <submittedName>
        <fullName evidence="9">MFS transporter</fullName>
    </submittedName>
</protein>
<evidence type="ECO:0000313" key="10">
    <source>
        <dbReference type="Proteomes" id="UP000065807"/>
    </source>
</evidence>
<dbReference type="PANTHER" id="PTHR23517">
    <property type="entry name" value="RESISTANCE PROTEIN MDTM, PUTATIVE-RELATED-RELATED"/>
    <property type="match status" value="1"/>
</dbReference>
<gene>
    <name evidence="9" type="ORF">LIP_1472</name>
</gene>
<dbReference type="PATRIC" id="fig|1555112.3.peg.1507"/>
<evidence type="ECO:0000259" key="8">
    <source>
        <dbReference type="PROSITE" id="PS50850"/>
    </source>
</evidence>
<dbReference type="KEGG" id="lpil:LIP_1472"/>
<feature type="transmembrane region" description="Helical" evidence="7">
    <location>
        <begin position="71"/>
        <end position="90"/>
    </location>
</feature>
<evidence type="ECO:0000256" key="3">
    <source>
        <dbReference type="ARBA" id="ARBA00022475"/>
    </source>
</evidence>
<organism evidence="9 10">
    <name type="scientific">Limnochorda pilosa</name>
    <dbReference type="NCBI Taxonomy" id="1555112"/>
    <lineage>
        <taxon>Bacteria</taxon>
        <taxon>Bacillati</taxon>
        <taxon>Bacillota</taxon>
        <taxon>Limnochordia</taxon>
        <taxon>Limnochordales</taxon>
        <taxon>Limnochordaceae</taxon>
        <taxon>Limnochorda</taxon>
    </lineage>
</organism>
<sequence length="424" mass="44635">MGRAFWILVAGRFVSALGDGFFFPFTALFLSRVHGVPPAEVGLIMAAAGLGSLAGRLPGGALTDRIGFKPVVLAAMIGAGGAVIAAGFAPSKGGFALAYAALSFLVWGSFPAFTHGLASLAPAHRREEAFSIMNLLQNAAIAIGPLVGAWMVARDFRLLFVADGLSFFAFALIVGLFVPGQRASGERVSLPEGLGEAASTAAADAGTSAPMHGGRAGVAGLVREVRRVFWLPPPSEGRFWRVAVGSCLMALFYSQMGSALPIDIELRFGRAEWYSLLWTVNGAMIALLQLPTTRWTHHYPRRVRMAVAALVYAAAGLLFLGAWPVAPYVVAFVVLTAGEMLFMPLVPAELASVAPVGQGGRYQAAGSFVNGAGWALGPLVGGQILGRLGHDALWWTMVGTALLAAWVMRPLPERPFHPIEPSFP</sequence>
<evidence type="ECO:0000256" key="1">
    <source>
        <dbReference type="ARBA" id="ARBA00004651"/>
    </source>
</evidence>
<reference evidence="10" key="2">
    <citation type="journal article" date="2016" name="Int. J. Syst. Evol. Microbiol.">
        <title>Complete genome sequence and cell structure of Limnochorda pilosa, a Gram-negative spore-former within the phylum Firmicutes.</title>
        <authorList>
            <person name="Watanabe M."/>
            <person name="Kojima H."/>
            <person name="Fukui M."/>
        </authorList>
    </citation>
    <scope>NUCLEOTIDE SEQUENCE [LARGE SCALE GENOMIC DNA]</scope>
    <source>
        <strain evidence="10">HC45</strain>
    </source>
</reference>
<dbReference type="InterPro" id="IPR050171">
    <property type="entry name" value="MFS_Transporters"/>
</dbReference>
<dbReference type="OrthoDB" id="3268460at2"/>
<feature type="domain" description="Major facilitator superfamily (MFS) profile" evidence="8">
    <location>
        <begin position="4"/>
        <end position="416"/>
    </location>
</feature>
<keyword evidence="2" id="KW-0813">Transport</keyword>
<dbReference type="InterPro" id="IPR011701">
    <property type="entry name" value="MFS"/>
</dbReference>
<dbReference type="RefSeq" id="WP_068136014.1">
    <property type="nucleotide sequence ID" value="NZ_AP014924.1"/>
</dbReference>
<dbReference type="PANTHER" id="PTHR23517:SF2">
    <property type="entry name" value="MULTIDRUG RESISTANCE PROTEIN MDTH"/>
    <property type="match status" value="1"/>
</dbReference>
<feature type="transmembrane region" description="Helical" evidence="7">
    <location>
        <begin position="132"/>
        <end position="152"/>
    </location>
</feature>
<dbReference type="AlphaFoldDB" id="A0A0K2SJN2"/>
<accession>A0A0K2SJN2</accession>
<dbReference type="SUPFAM" id="SSF103473">
    <property type="entry name" value="MFS general substrate transporter"/>
    <property type="match status" value="1"/>
</dbReference>
<dbReference type="Proteomes" id="UP000065807">
    <property type="component" value="Chromosome"/>
</dbReference>
<feature type="transmembrane region" description="Helical" evidence="7">
    <location>
        <begin position="96"/>
        <end position="120"/>
    </location>
</feature>
<proteinExistence type="predicted"/>
<dbReference type="InterPro" id="IPR020846">
    <property type="entry name" value="MFS_dom"/>
</dbReference>
<dbReference type="Gene3D" id="1.20.1250.20">
    <property type="entry name" value="MFS general substrate transporter like domains"/>
    <property type="match status" value="1"/>
</dbReference>
<dbReference type="Pfam" id="PF07690">
    <property type="entry name" value="MFS_1"/>
    <property type="match status" value="1"/>
</dbReference>
<name>A0A0K2SJN2_LIMPI</name>
<keyword evidence="3" id="KW-1003">Cell membrane</keyword>
<evidence type="ECO:0000256" key="4">
    <source>
        <dbReference type="ARBA" id="ARBA00022692"/>
    </source>
</evidence>
<feature type="transmembrane region" description="Helical" evidence="7">
    <location>
        <begin position="303"/>
        <end position="322"/>
    </location>
</feature>
<dbReference type="GO" id="GO:0022857">
    <property type="term" value="F:transmembrane transporter activity"/>
    <property type="evidence" value="ECO:0007669"/>
    <property type="project" value="InterPro"/>
</dbReference>
<reference evidence="10" key="1">
    <citation type="submission" date="2015-07" db="EMBL/GenBank/DDBJ databases">
        <title>Complete genome sequence and phylogenetic analysis of Limnochorda pilosa.</title>
        <authorList>
            <person name="Watanabe M."/>
            <person name="Kojima H."/>
            <person name="Fukui M."/>
        </authorList>
    </citation>
    <scope>NUCLEOTIDE SEQUENCE [LARGE SCALE GENOMIC DNA]</scope>
    <source>
        <strain evidence="10">HC45</strain>
    </source>
</reference>
<dbReference type="PROSITE" id="PS50850">
    <property type="entry name" value="MFS"/>
    <property type="match status" value="1"/>
</dbReference>
<dbReference type="GO" id="GO:0005886">
    <property type="term" value="C:plasma membrane"/>
    <property type="evidence" value="ECO:0007669"/>
    <property type="project" value="UniProtKB-SubCell"/>
</dbReference>
<feature type="transmembrane region" description="Helical" evidence="7">
    <location>
        <begin position="42"/>
        <end position="59"/>
    </location>
</feature>
<evidence type="ECO:0000256" key="2">
    <source>
        <dbReference type="ARBA" id="ARBA00022448"/>
    </source>
</evidence>
<feature type="transmembrane region" description="Helical" evidence="7">
    <location>
        <begin position="158"/>
        <end position="178"/>
    </location>
</feature>
<keyword evidence="4 7" id="KW-0812">Transmembrane</keyword>